<dbReference type="Proteomes" id="UP001189429">
    <property type="component" value="Unassembled WGS sequence"/>
</dbReference>
<protein>
    <recommendedName>
        <fullName evidence="4">ANK_REP_REGION domain-containing protein</fullName>
    </recommendedName>
</protein>
<name>A0ABN9Y8T9_9DINO</name>
<comment type="caution">
    <text evidence="2">The sequence shown here is derived from an EMBL/GenBank/DDBJ whole genome shotgun (WGS) entry which is preliminary data.</text>
</comment>
<feature type="repeat" description="ANK" evidence="1">
    <location>
        <begin position="52"/>
        <end position="84"/>
    </location>
</feature>
<reference evidence="2" key="1">
    <citation type="submission" date="2023-10" db="EMBL/GenBank/DDBJ databases">
        <authorList>
            <person name="Chen Y."/>
            <person name="Shah S."/>
            <person name="Dougan E. K."/>
            <person name="Thang M."/>
            <person name="Chan C."/>
        </authorList>
    </citation>
    <scope>NUCLEOTIDE SEQUENCE [LARGE SCALE GENOMIC DNA]</scope>
</reference>
<feature type="non-terminal residue" evidence="2">
    <location>
        <position position="1"/>
    </location>
</feature>
<dbReference type="InterPro" id="IPR002110">
    <property type="entry name" value="Ankyrin_rpt"/>
</dbReference>
<evidence type="ECO:0000256" key="1">
    <source>
        <dbReference type="PROSITE-ProRule" id="PRU00023"/>
    </source>
</evidence>
<proteinExistence type="predicted"/>
<organism evidence="2 3">
    <name type="scientific">Prorocentrum cordatum</name>
    <dbReference type="NCBI Taxonomy" id="2364126"/>
    <lineage>
        <taxon>Eukaryota</taxon>
        <taxon>Sar</taxon>
        <taxon>Alveolata</taxon>
        <taxon>Dinophyceae</taxon>
        <taxon>Prorocentrales</taxon>
        <taxon>Prorocentraceae</taxon>
        <taxon>Prorocentrum</taxon>
    </lineage>
</organism>
<sequence length="126" mass="12826">EVAGKMLRRGASVDVVDCAGRGALFHAVLGASLEGLSAVIECGGRVNSLDEEGRSPLYQACLMGEESLVARLLDARADSNLASRGSQVVAAGGGGGADNDESDAAMACLQEARTCLQAPEPACRPH</sequence>
<dbReference type="SUPFAM" id="SSF48403">
    <property type="entry name" value="Ankyrin repeat"/>
    <property type="match status" value="1"/>
</dbReference>
<accession>A0ABN9Y8T9</accession>
<keyword evidence="1" id="KW-0040">ANK repeat</keyword>
<dbReference type="InterPro" id="IPR036770">
    <property type="entry name" value="Ankyrin_rpt-contain_sf"/>
</dbReference>
<keyword evidence="3" id="KW-1185">Reference proteome</keyword>
<evidence type="ECO:0000313" key="3">
    <source>
        <dbReference type="Proteomes" id="UP001189429"/>
    </source>
</evidence>
<evidence type="ECO:0000313" key="2">
    <source>
        <dbReference type="EMBL" id="CAK0909085.1"/>
    </source>
</evidence>
<evidence type="ECO:0008006" key="4">
    <source>
        <dbReference type="Google" id="ProtNLM"/>
    </source>
</evidence>
<dbReference type="Pfam" id="PF12796">
    <property type="entry name" value="Ank_2"/>
    <property type="match status" value="1"/>
</dbReference>
<dbReference type="EMBL" id="CAUYUJ010022127">
    <property type="protein sequence ID" value="CAK0909085.1"/>
    <property type="molecule type" value="Genomic_DNA"/>
</dbReference>
<gene>
    <name evidence="2" type="ORF">PCOR1329_LOCUS83591</name>
</gene>
<dbReference type="Gene3D" id="1.25.40.20">
    <property type="entry name" value="Ankyrin repeat-containing domain"/>
    <property type="match status" value="1"/>
</dbReference>
<dbReference type="PROSITE" id="PS50088">
    <property type="entry name" value="ANK_REPEAT"/>
    <property type="match status" value="1"/>
</dbReference>
<dbReference type="PROSITE" id="PS50297">
    <property type="entry name" value="ANK_REP_REGION"/>
    <property type="match status" value="1"/>
</dbReference>